<evidence type="ECO:0000313" key="2">
    <source>
        <dbReference type="EMBL" id="WTP84015.1"/>
    </source>
</evidence>
<dbReference type="Pfam" id="PF17648">
    <property type="entry name" value="Luciferase"/>
    <property type="match status" value="1"/>
</dbReference>
<dbReference type="EMBL" id="CP108140">
    <property type="protein sequence ID" value="WTP91822.1"/>
    <property type="molecule type" value="Genomic_DNA"/>
</dbReference>
<organism evidence="2">
    <name type="scientific">Streptomyces sp. NBC_00180</name>
    <dbReference type="NCBI Taxonomy" id="2903632"/>
    <lineage>
        <taxon>Bacteria</taxon>
        <taxon>Bacillati</taxon>
        <taxon>Actinomycetota</taxon>
        <taxon>Actinomycetes</taxon>
        <taxon>Kitasatosporales</taxon>
        <taxon>Streptomycetaceae</taxon>
        <taxon>Streptomyces</taxon>
    </lineage>
</organism>
<name>A0AAU1HMU2_9ACTN</name>
<feature type="domain" description="Luciferase" evidence="1">
    <location>
        <begin position="34"/>
        <end position="97"/>
    </location>
</feature>
<sequence>MTLAAQAFAQLVSWPDLAEVEPSCGIGRGLGSAHREIVHFHSGREADLHLTVGVIRRFEEHLSESAAVRVVSASAWVTVRLDAAGDRDVLMTLVSLALQAHQAWPAPGELQRADCNEQVLLAHDHRSGC</sequence>
<gene>
    <name evidence="2" type="ORF">OG477_00820</name>
    <name evidence="3" type="ORF">OG477_44520</name>
</gene>
<dbReference type="AlphaFoldDB" id="A0AAU1HMU2"/>
<dbReference type="InterPro" id="IPR040841">
    <property type="entry name" value="Luciferase_dom"/>
</dbReference>
<accession>A0AAU1HMU2</accession>
<reference evidence="2" key="1">
    <citation type="submission" date="2022-10" db="EMBL/GenBank/DDBJ databases">
        <title>The complete genomes of actinobacterial strains from the NBC collection.</title>
        <authorList>
            <person name="Joergensen T.S."/>
            <person name="Alvarez Arevalo M."/>
            <person name="Sterndorff E.B."/>
            <person name="Faurdal D."/>
            <person name="Vuksanovic O."/>
            <person name="Mourched A.-S."/>
            <person name="Charusanti P."/>
            <person name="Shaw S."/>
            <person name="Blin K."/>
            <person name="Weber T."/>
        </authorList>
    </citation>
    <scope>NUCLEOTIDE SEQUENCE</scope>
    <source>
        <strain evidence="2">NBC 00180</strain>
    </source>
</reference>
<dbReference type="EMBL" id="CP108140">
    <property type="protein sequence ID" value="WTP84015.1"/>
    <property type="molecule type" value="Genomic_DNA"/>
</dbReference>
<evidence type="ECO:0000313" key="3">
    <source>
        <dbReference type="EMBL" id="WTP91822.1"/>
    </source>
</evidence>
<protein>
    <submittedName>
        <fullName evidence="2">DUF5519 family protein</fullName>
    </submittedName>
</protein>
<evidence type="ECO:0000259" key="1">
    <source>
        <dbReference type="Pfam" id="PF17648"/>
    </source>
</evidence>
<proteinExistence type="predicted"/>